<dbReference type="PANTHER" id="PTHR43377">
    <property type="entry name" value="BILIVERDIN REDUCTASE A"/>
    <property type="match status" value="1"/>
</dbReference>
<dbReference type="SUPFAM" id="SSF51735">
    <property type="entry name" value="NAD(P)-binding Rossmann-fold domains"/>
    <property type="match status" value="1"/>
</dbReference>
<comment type="caution">
    <text evidence="4">The sequence shown here is derived from an EMBL/GenBank/DDBJ whole genome shotgun (WGS) entry which is preliminary data.</text>
</comment>
<evidence type="ECO:0000313" key="5">
    <source>
        <dbReference type="Proteomes" id="UP000279275"/>
    </source>
</evidence>
<dbReference type="GO" id="GO:0000166">
    <property type="term" value="F:nucleotide binding"/>
    <property type="evidence" value="ECO:0007669"/>
    <property type="project" value="InterPro"/>
</dbReference>
<reference evidence="4 5" key="1">
    <citation type="submission" date="2018-10" db="EMBL/GenBank/DDBJ databases">
        <title>Isolation from cow dung.</title>
        <authorList>
            <person name="Ling L."/>
        </authorList>
    </citation>
    <scope>NUCLEOTIDE SEQUENCE [LARGE SCALE GENOMIC DNA]</scope>
    <source>
        <strain evidence="4 5">NEAU-LL90</strain>
    </source>
</reference>
<dbReference type="Pfam" id="PF02894">
    <property type="entry name" value="GFO_IDH_MocA_C"/>
    <property type="match status" value="1"/>
</dbReference>
<dbReference type="Gene3D" id="3.40.50.720">
    <property type="entry name" value="NAD(P)-binding Rossmann-like Domain"/>
    <property type="match status" value="1"/>
</dbReference>
<protein>
    <submittedName>
        <fullName evidence="4">Gfo/Idh/MocA family oxidoreductase</fullName>
    </submittedName>
</protein>
<evidence type="ECO:0000259" key="3">
    <source>
        <dbReference type="Pfam" id="PF02894"/>
    </source>
</evidence>
<dbReference type="Proteomes" id="UP000279275">
    <property type="component" value="Unassembled WGS sequence"/>
</dbReference>
<feature type="domain" description="Gfo/Idh/MocA-like oxidoreductase C-terminal" evidence="3">
    <location>
        <begin position="139"/>
        <end position="345"/>
    </location>
</feature>
<dbReference type="Gene3D" id="3.30.360.10">
    <property type="entry name" value="Dihydrodipicolinate Reductase, domain 2"/>
    <property type="match status" value="1"/>
</dbReference>
<dbReference type="InterPro" id="IPR051450">
    <property type="entry name" value="Gfo/Idh/MocA_Oxidoreductases"/>
</dbReference>
<keyword evidence="5" id="KW-1185">Reference proteome</keyword>
<evidence type="ECO:0000256" key="1">
    <source>
        <dbReference type="ARBA" id="ARBA00010928"/>
    </source>
</evidence>
<proteinExistence type="inferred from homology"/>
<dbReference type="EMBL" id="RFFH01000017">
    <property type="protein sequence ID" value="RMI28962.1"/>
    <property type="molecule type" value="Genomic_DNA"/>
</dbReference>
<evidence type="ECO:0000313" key="4">
    <source>
        <dbReference type="EMBL" id="RMI28962.1"/>
    </source>
</evidence>
<dbReference type="SUPFAM" id="SSF55347">
    <property type="entry name" value="Glyceraldehyde-3-phosphate dehydrogenase-like, C-terminal domain"/>
    <property type="match status" value="1"/>
</dbReference>
<dbReference type="InterPro" id="IPR036291">
    <property type="entry name" value="NAD(P)-bd_dom_sf"/>
</dbReference>
<dbReference type="AlphaFoldDB" id="A0A3M2KTJ4"/>
<name>A0A3M2KTJ4_9NOCA</name>
<organism evidence="4 5">
    <name type="scientific">Nocardia stercoris</name>
    <dbReference type="NCBI Taxonomy" id="2483361"/>
    <lineage>
        <taxon>Bacteria</taxon>
        <taxon>Bacillati</taxon>
        <taxon>Actinomycetota</taxon>
        <taxon>Actinomycetes</taxon>
        <taxon>Mycobacteriales</taxon>
        <taxon>Nocardiaceae</taxon>
        <taxon>Nocardia</taxon>
    </lineage>
</organism>
<evidence type="ECO:0000259" key="2">
    <source>
        <dbReference type="Pfam" id="PF01408"/>
    </source>
</evidence>
<dbReference type="PANTHER" id="PTHR43377:SF2">
    <property type="entry name" value="BINDING ROSSMANN FOLD OXIDOREDUCTASE, PUTATIVE (AFU_ORTHOLOGUE AFUA_4G00560)-RELATED"/>
    <property type="match status" value="1"/>
</dbReference>
<dbReference type="Pfam" id="PF01408">
    <property type="entry name" value="GFO_IDH_MocA"/>
    <property type="match status" value="1"/>
</dbReference>
<gene>
    <name evidence="4" type="ORF">EBN03_27900</name>
</gene>
<dbReference type="InterPro" id="IPR000683">
    <property type="entry name" value="Gfo/Idh/MocA-like_OxRdtase_N"/>
</dbReference>
<sequence>MRALRVVLIGAGTRTHKVYLPWLSRSGAAVCVAVVDSDIGAAHRAAAQFTRAVAARPGDVESVIADTQPDLIIVAAPDAAHASYVRRSLTAAVTVLVEKPLTTTLSDALELARSVRSDRVLVATNFRSVNLNTWVRTSLQAGLIGTVRTVEFSYHLTTDHARSYLYRWHRHRAASGGLEITKACHHLDLLSWWLDATPTGVRGRMDRRLPAADYRATGADIHDTIEALITYDTGQTAQYTLQPGARHDSYTCTIEGTDGRLQIAYNAAAGPHEVHIRTGSHGTGWPRLIAREPGTHAGADARMLTALPSAARGGRSPSFATAAEAALTVATGSAIRESAETVRAVHIPNSLTAPENQPCRLSAPPTA</sequence>
<comment type="similarity">
    <text evidence="1">Belongs to the Gfo/Idh/MocA family.</text>
</comment>
<feature type="domain" description="Gfo/Idh/MocA-like oxidoreductase N-terminal" evidence="2">
    <location>
        <begin position="4"/>
        <end position="125"/>
    </location>
</feature>
<dbReference type="InterPro" id="IPR004104">
    <property type="entry name" value="Gfo/Idh/MocA-like_OxRdtase_C"/>
</dbReference>
<accession>A0A3M2KTJ4</accession>